<dbReference type="SUPFAM" id="SSF56112">
    <property type="entry name" value="Protein kinase-like (PK-like)"/>
    <property type="match status" value="1"/>
</dbReference>
<evidence type="ECO:0000259" key="7">
    <source>
        <dbReference type="PROSITE" id="PS50011"/>
    </source>
</evidence>
<accession>A0A819VJ93</accession>
<proteinExistence type="predicted"/>
<dbReference type="Gene3D" id="1.10.510.10">
    <property type="entry name" value="Transferase(Phosphotransferase) domain 1"/>
    <property type="match status" value="1"/>
</dbReference>
<keyword evidence="2" id="KW-0808">Transferase</keyword>
<dbReference type="FunFam" id="1.10.510.10:FF:000624">
    <property type="entry name" value="Mitogen-activated protein kinase"/>
    <property type="match status" value="1"/>
</dbReference>
<dbReference type="SMART" id="SM00220">
    <property type="entry name" value="S_TKc"/>
    <property type="match status" value="1"/>
</dbReference>
<dbReference type="GO" id="GO:0005524">
    <property type="term" value="F:ATP binding"/>
    <property type="evidence" value="ECO:0007669"/>
    <property type="project" value="UniProtKB-UniRule"/>
</dbReference>
<dbReference type="AlphaFoldDB" id="A0A819VJ93"/>
<comment type="caution">
    <text evidence="8">The sequence shown here is derived from an EMBL/GenBank/DDBJ whole genome shotgun (WGS) entry which is preliminary data.</text>
</comment>
<protein>
    <recommendedName>
        <fullName evidence="7">Protein kinase domain-containing protein</fullName>
    </recommendedName>
</protein>
<keyword evidence="1" id="KW-0723">Serine/threonine-protein kinase</keyword>
<dbReference type="PROSITE" id="PS00107">
    <property type="entry name" value="PROTEIN_KINASE_ATP"/>
    <property type="match status" value="1"/>
</dbReference>
<dbReference type="Gene3D" id="3.30.200.20">
    <property type="entry name" value="Phosphorylase Kinase, domain 1"/>
    <property type="match status" value="1"/>
</dbReference>
<feature type="binding site" evidence="6">
    <location>
        <position position="57"/>
    </location>
    <ligand>
        <name>ATP</name>
        <dbReference type="ChEBI" id="CHEBI:30616"/>
    </ligand>
</feature>
<dbReference type="InterPro" id="IPR050117">
    <property type="entry name" value="MAPK"/>
</dbReference>
<evidence type="ECO:0000256" key="1">
    <source>
        <dbReference type="ARBA" id="ARBA00022527"/>
    </source>
</evidence>
<dbReference type="PROSITE" id="PS50011">
    <property type="entry name" value="PROTEIN_KINASE_DOM"/>
    <property type="match status" value="1"/>
</dbReference>
<evidence type="ECO:0000256" key="4">
    <source>
        <dbReference type="ARBA" id="ARBA00022777"/>
    </source>
</evidence>
<dbReference type="Pfam" id="PF00069">
    <property type="entry name" value="Pkinase"/>
    <property type="match status" value="1"/>
</dbReference>
<dbReference type="InterPro" id="IPR011009">
    <property type="entry name" value="Kinase-like_dom_sf"/>
</dbReference>
<keyword evidence="3 6" id="KW-0547">Nucleotide-binding</keyword>
<evidence type="ECO:0000256" key="5">
    <source>
        <dbReference type="ARBA" id="ARBA00022840"/>
    </source>
</evidence>
<dbReference type="GO" id="GO:0004674">
    <property type="term" value="F:protein serine/threonine kinase activity"/>
    <property type="evidence" value="ECO:0007669"/>
    <property type="project" value="UniProtKB-KW"/>
</dbReference>
<evidence type="ECO:0000256" key="6">
    <source>
        <dbReference type="PROSITE-ProRule" id="PRU10141"/>
    </source>
</evidence>
<keyword evidence="5 6" id="KW-0067">ATP-binding</keyword>
<dbReference type="PANTHER" id="PTHR24055">
    <property type="entry name" value="MITOGEN-ACTIVATED PROTEIN KINASE"/>
    <property type="match status" value="1"/>
</dbReference>
<dbReference type="EMBL" id="CAJOBF010003813">
    <property type="protein sequence ID" value="CAF4110107.1"/>
    <property type="molecule type" value="Genomic_DNA"/>
</dbReference>
<keyword evidence="4" id="KW-0418">Kinase</keyword>
<feature type="domain" description="Protein kinase" evidence="7">
    <location>
        <begin position="27"/>
        <end position="343"/>
    </location>
</feature>
<dbReference type="InterPro" id="IPR000719">
    <property type="entry name" value="Prot_kinase_dom"/>
</dbReference>
<reference evidence="8" key="1">
    <citation type="submission" date="2021-02" db="EMBL/GenBank/DDBJ databases">
        <authorList>
            <person name="Nowell W R."/>
        </authorList>
    </citation>
    <scope>NUCLEOTIDE SEQUENCE</scope>
</reference>
<sequence>MTSDSKPQGEWYTTDCGRTQFVLPVRYQNIVHIGDGTFGTVIRVTDTETGKYVAIKKIFHPFQSEMHAKRTYQRLKQLMYLNHPDAQVVQLYNVFTPEKNIDDFQTLYFVLNYVDYDLSRVIKRNVPFTEDQIKYIIYSLLRGLKFIHSAGIFHRDLNPSHIGMDKNTNIAVFECGLMHRTLDPENPSYSRYRWWRAPEIALCERYTGDKIDIWSTGCIMAELILLRPIFRGTSIFDQLNTIFDIIGTPDLTILNDICMPNATAYISRLPPKTKKDYNVLFGFKYDPVTKTMTSGVSPEGTSREINHLHLFKVLTGIDFLDCLLTFDHRTRPTAEEALSHPFLKTFHDPMDEPTKEFLVDEHQAKVYSTAEWKSIIWQMIEEFVPPSWINDEDDIADD</sequence>
<evidence type="ECO:0000313" key="9">
    <source>
        <dbReference type="Proteomes" id="UP000663842"/>
    </source>
</evidence>
<organism evidence="8 9">
    <name type="scientific">Rotaria magnacalcarata</name>
    <dbReference type="NCBI Taxonomy" id="392030"/>
    <lineage>
        <taxon>Eukaryota</taxon>
        <taxon>Metazoa</taxon>
        <taxon>Spiralia</taxon>
        <taxon>Gnathifera</taxon>
        <taxon>Rotifera</taxon>
        <taxon>Eurotatoria</taxon>
        <taxon>Bdelloidea</taxon>
        <taxon>Philodinida</taxon>
        <taxon>Philodinidae</taxon>
        <taxon>Rotaria</taxon>
    </lineage>
</organism>
<name>A0A819VJ93_9BILA</name>
<evidence type="ECO:0000256" key="2">
    <source>
        <dbReference type="ARBA" id="ARBA00022679"/>
    </source>
</evidence>
<evidence type="ECO:0000313" key="8">
    <source>
        <dbReference type="EMBL" id="CAF4110107.1"/>
    </source>
</evidence>
<evidence type="ECO:0000256" key="3">
    <source>
        <dbReference type="ARBA" id="ARBA00022741"/>
    </source>
</evidence>
<dbReference type="InterPro" id="IPR017441">
    <property type="entry name" value="Protein_kinase_ATP_BS"/>
</dbReference>
<dbReference type="Proteomes" id="UP000663842">
    <property type="component" value="Unassembled WGS sequence"/>
</dbReference>
<gene>
    <name evidence="8" type="ORF">UXM345_LOCUS22771</name>
</gene>